<evidence type="ECO:0000313" key="1">
    <source>
        <dbReference type="EMBL" id="ABJ82004.1"/>
    </source>
</evidence>
<sequence>MILFAVAFAFLQDPAATSVRELLSRAAEEAEIFQQNAPRSITQETLEQRAVMAASRFRPRIGNKLPPDPPKPRLVLRQIVSEYSVVPLKDSTDGNLVELRQVVAVDGRKVQSVETARHALSLGIKSPDERVRKRMLEDFARHGLVDVATDYGTILLAFGKRGQQNMRIVLAGEEQVGADSAWVLAWQQITPAGGILEFAGNQADRRALQGKLLVRKTDGLPLRIQAWSEHAINRQLIRDEATVDYIQSAHGFLTPASVLHRHYVDANLMTENHYRYEPFKMFGADTEIKFTELTDMPPSPTVKK</sequence>
<dbReference type="KEGG" id="sus:Acid_1006"/>
<dbReference type="AlphaFoldDB" id="Q02AB8"/>
<gene>
    <name evidence="1" type="ordered locus">Acid_1006</name>
</gene>
<dbReference type="HOGENOM" id="CLU_914980_0_0_0"/>
<protein>
    <submittedName>
        <fullName evidence="1">Uncharacterized protein</fullName>
    </submittedName>
</protein>
<dbReference type="InParanoid" id="Q02AB8"/>
<accession>Q02AB8</accession>
<organism evidence="1">
    <name type="scientific">Solibacter usitatus (strain Ellin6076)</name>
    <dbReference type="NCBI Taxonomy" id="234267"/>
    <lineage>
        <taxon>Bacteria</taxon>
        <taxon>Pseudomonadati</taxon>
        <taxon>Acidobacteriota</taxon>
        <taxon>Terriglobia</taxon>
        <taxon>Bryobacterales</taxon>
        <taxon>Solibacteraceae</taxon>
        <taxon>Candidatus Solibacter</taxon>
    </lineage>
</organism>
<dbReference type="EMBL" id="CP000473">
    <property type="protein sequence ID" value="ABJ82004.1"/>
    <property type="molecule type" value="Genomic_DNA"/>
</dbReference>
<name>Q02AB8_SOLUE</name>
<proteinExistence type="predicted"/>
<reference evidence="1" key="1">
    <citation type="submission" date="2006-10" db="EMBL/GenBank/DDBJ databases">
        <title>Complete sequence of Solibacter usitatus Ellin6076.</title>
        <authorList>
            <consortium name="US DOE Joint Genome Institute"/>
            <person name="Copeland A."/>
            <person name="Lucas S."/>
            <person name="Lapidus A."/>
            <person name="Barry K."/>
            <person name="Detter J.C."/>
            <person name="Glavina del Rio T."/>
            <person name="Hammon N."/>
            <person name="Israni S."/>
            <person name="Dalin E."/>
            <person name="Tice H."/>
            <person name="Pitluck S."/>
            <person name="Thompson L.S."/>
            <person name="Brettin T."/>
            <person name="Bruce D."/>
            <person name="Han C."/>
            <person name="Tapia R."/>
            <person name="Gilna P."/>
            <person name="Schmutz J."/>
            <person name="Larimer F."/>
            <person name="Land M."/>
            <person name="Hauser L."/>
            <person name="Kyrpides N."/>
            <person name="Mikhailova N."/>
            <person name="Janssen P.H."/>
            <person name="Kuske C.R."/>
            <person name="Richardson P."/>
        </authorList>
    </citation>
    <scope>NUCLEOTIDE SEQUENCE</scope>
    <source>
        <strain evidence="1">Ellin6076</strain>
    </source>
</reference>